<protein>
    <submittedName>
        <fullName evidence="5">Efflux RND transporter periplasmic adaptor subunit</fullName>
    </submittedName>
</protein>
<dbReference type="Gene3D" id="2.40.30.170">
    <property type="match status" value="1"/>
</dbReference>
<dbReference type="Gene3D" id="1.10.287.470">
    <property type="entry name" value="Helix hairpin bin"/>
    <property type="match status" value="1"/>
</dbReference>
<name>A0A4Y6UCY8_9PROT</name>
<dbReference type="PANTHER" id="PTHR30469">
    <property type="entry name" value="MULTIDRUG RESISTANCE PROTEIN MDTA"/>
    <property type="match status" value="1"/>
</dbReference>
<feature type="domain" description="CzcB-like barrel-sandwich hybrid" evidence="4">
    <location>
        <begin position="57"/>
        <end position="189"/>
    </location>
</feature>
<dbReference type="Gene3D" id="2.40.50.100">
    <property type="match status" value="1"/>
</dbReference>
<feature type="domain" description="CusB-like beta-barrel" evidence="3">
    <location>
        <begin position="215"/>
        <end position="286"/>
    </location>
</feature>
<dbReference type="NCBIfam" id="TIGR01730">
    <property type="entry name" value="RND_mfp"/>
    <property type="match status" value="1"/>
</dbReference>
<dbReference type="InterPro" id="IPR058647">
    <property type="entry name" value="BSH_CzcB-like"/>
</dbReference>
<dbReference type="KEGG" id="swf:E3E12_01980"/>
<evidence type="ECO:0000313" key="6">
    <source>
        <dbReference type="Proteomes" id="UP000318709"/>
    </source>
</evidence>
<dbReference type="PANTHER" id="PTHR30469:SF37">
    <property type="entry name" value="RAGD PROTEIN"/>
    <property type="match status" value="1"/>
</dbReference>
<evidence type="ECO:0000256" key="1">
    <source>
        <dbReference type="ARBA" id="ARBA00009477"/>
    </source>
</evidence>
<keyword evidence="6" id="KW-1185">Reference proteome</keyword>
<feature type="compositionally biased region" description="Low complexity" evidence="2">
    <location>
        <begin position="414"/>
        <end position="451"/>
    </location>
</feature>
<organism evidence="5 6">
    <name type="scientific">Formicincola oecophyllae</name>
    <dbReference type="NCBI Taxonomy" id="2558361"/>
    <lineage>
        <taxon>Bacteria</taxon>
        <taxon>Pseudomonadati</taxon>
        <taxon>Pseudomonadota</taxon>
        <taxon>Alphaproteobacteria</taxon>
        <taxon>Acetobacterales</taxon>
        <taxon>Acetobacteraceae</taxon>
        <taxon>Formicincola</taxon>
    </lineage>
</organism>
<reference evidence="5 6" key="1">
    <citation type="submission" date="2019-03" db="EMBL/GenBank/DDBJ databases">
        <title>The complete genome sequence of Swingsia_sp. F3b2 LMG30590(T).</title>
        <authorList>
            <person name="Chua K.-O."/>
            <person name="Chan K.-G."/>
            <person name="See-Too W.-S."/>
        </authorList>
    </citation>
    <scope>NUCLEOTIDE SEQUENCE [LARGE SCALE GENOMIC DNA]</scope>
    <source>
        <strain evidence="5 6">F3b2</strain>
    </source>
</reference>
<dbReference type="Pfam" id="PF25973">
    <property type="entry name" value="BSH_CzcB"/>
    <property type="match status" value="1"/>
</dbReference>
<dbReference type="EMBL" id="CP038231">
    <property type="protein sequence ID" value="QDH14297.1"/>
    <property type="molecule type" value="Genomic_DNA"/>
</dbReference>
<comment type="similarity">
    <text evidence="1">Belongs to the membrane fusion protein (MFP) (TC 8.A.1) family.</text>
</comment>
<dbReference type="AlphaFoldDB" id="A0A4Y6UCY8"/>
<evidence type="ECO:0000259" key="4">
    <source>
        <dbReference type="Pfam" id="PF25973"/>
    </source>
</evidence>
<accession>A0A4Y6UCY8</accession>
<evidence type="ECO:0000256" key="2">
    <source>
        <dbReference type="SAM" id="MobiDB-lite"/>
    </source>
</evidence>
<feature type="region of interest" description="Disordered" evidence="2">
    <location>
        <begin position="367"/>
        <end position="503"/>
    </location>
</feature>
<dbReference type="InterPro" id="IPR006143">
    <property type="entry name" value="RND_pump_MFP"/>
</dbReference>
<dbReference type="InterPro" id="IPR058792">
    <property type="entry name" value="Beta-barrel_RND_2"/>
</dbReference>
<evidence type="ECO:0000259" key="3">
    <source>
        <dbReference type="Pfam" id="PF25954"/>
    </source>
</evidence>
<proteinExistence type="inferred from homology"/>
<dbReference type="GO" id="GO:1990281">
    <property type="term" value="C:efflux pump complex"/>
    <property type="evidence" value="ECO:0007669"/>
    <property type="project" value="TreeGrafter"/>
</dbReference>
<evidence type="ECO:0000313" key="5">
    <source>
        <dbReference type="EMBL" id="QDH14297.1"/>
    </source>
</evidence>
<dbReference type="GO" id="GO:0015562">
    <property type="term" value="F:efflux transmembrane transporter activity"/>
    <property type="evidence" value="ECO:0007669"/>
    <property type="project" value="TreeGrafter"/>
</dbReference>
<dbReference type="SUPFAM" id="SSF111369">
    <property type="entry name" value="HlyD-like secretion proteins"/>
    <property type="match status" value="1"/>
</dbReference>
<gene>
    <name evidence="5" type="ORF">E3E12_01980</name>
</gene>
<sequence length="503" mass="52719">MAGLAAWGITQRLVHYGLLTKETHQNAITPVVLISPHKGPATRSVDLPANLAAWYEAPIYAQVSGYVKAWYTDYGARVKKGEVLALISTPSLDAQFAAAKAHYDVVLARYHLALITAARWNALKGTQAVSRQEVDVQAANAAAEKASLEAASHEVERFQALENFKRIVAPFDGIVTARFVNIGDYVSDNGGSLNTHGGSGALFSVADISKMRVFVSVPQDYAAAISPQISAELTVPQYPGRKFHANFLATARAFNAATRTVTTELWLENKDDALWPNSYATAHIVAPSDPNILLLPTSSLIFRGYGMQVAMVKNNRAVIHNVTVGTDLGLESQIITGLKPGDKVIANPVADLLDGDKVRLVKPTRGYNAPAVLPKPVPMPAAPATDPAAELRRLAAEPTSMTEALPDKPPPSQATKGATAPSSAPSSAKQKGGLPSPASTKAKAAQTTKGGATKGGRHAAAPVLPHQKGLVPSPTESLKAEGLSGAGKPGHGAAQVKPSPSAP</sequence>
<dbReference type="OrthoDB" id="9806939at2"/>
<dbReference type="Proteomes" id="UP000318709">
    <property type="component" value="Chromosome"/>
</dbReference>
<dbReference type="Pfam" id="PF25954">
    <property type="entry name" value="Beta-barrel_RND_2"/>
    <property type="match status" value="1"/>
</dbReference>
<dbReference type="Gene3D" id="2.40.420.20">
    <property type="match status" value="1"/>
</dbReference>